<dbReference type="Proteomes" id="UP000634206">
    <property type="component" value="Unassembled WGS sequence"/>
</dbReference>
<dbReference type="Gene3D" id="2.30.42.10">
    <property type="match status" value="1"/>
</dbReference>
<dbReference type="EMBL" id="JAENIG010000001">
    <property type="protein sequence ID" value="MBK1853921.1"/>
    <property type="molecule type" value="Genomic_DNA"/>
</dbReference>
<comment type="caution">
    <text evidence="3">The sequence shown here is derived from an EMBL/GenBank/DDBJ whole genome shotgun (WGS) entry which is preliminary data.</text>
</comment>
<name>A0AAE2S9Q5_9BACT</name>
<evidence type="ECO:0000256" key="1">
    <source>
        <dbReference type="SAM" id="SignalP"/>
    </source>
</evidence>
<dbReference type="RefSeq" id="WP_309488524.1">
    <property type="nucleotide sequence ID" value="NZ_JAENIG010000001.1"/>
</dbReference>
<feature type="domain" description="PDZ" evidence="2">
    <location>
        <begin position="63"/>
        <end position="143"/>
    </location>
</feature>
<feature type="signal peptide" evidence="1">
    <location>
        <begin position="1"/>
        <end position="28"/>
    </location>
</feature>
<dbReference type="InterPro" id="IPR001478">
    <property type="entry name" value="PDZ"/>
</dbReference>
<evidence type="ECO:0000313" key="3">
    <source>
        <dbReference type="EMBL" id="MBK1853921.1"/>
    </source>
</evidence>
<protein>
    <submittedName>
        <fullName evidence="3">PDZ domain-containing protein</fullName>
    </submittedName>
</protein>
<gene>
    <name evidence="3" type="ORF">JIN83_03035</name>
</gene>
<keyword evidence="4" id="KW-1185">Reference proteome</keyword>
<feature type="chain" id="PRO_5042065476" evidence="1">
    <location>
        <begin position="29"/>
        <end position="319"/>
    </location>
</feature>
<keyword evidence="1" id="KW-0732">Signal</keyword>
<organism evidence="3 4">
    <name type="scientific">Oceaniferula flava</name>
    <dbReference type="NCBI Taxonomy" id="2800421"/>
    <lineage>
        <taxon>Bacteria</taxon>
        <taxon>Pseudomonadati</taxon>
        <taxon>Verrucomicrobiota</taxon>
        <taxon>Verrucomicrobiia</taxon>
        <taxon>Verrucomicrobiales</taxon>
        <taxon>Verrucomicrobiaceae</taxon>
        <taxon>Oceaniferula</taxon>
    </lineage>
</organism>
<dbReference type="SUPFAM" id="SSF50156">
    <property type="entry name" value="PDZ domain-like"/>
    <property type="match status" value="1"/>
</dbReference>
<evidence type="ECO:0000259" key="2">
    <source>
        <dbReference type="SMART" id="SM00228"/>
    </source>
</evidence>
<dbReference type="SMART" id="SM00228">
    <property type="entry name" value="PDZ"/>
    <property type="match status" value="1"/>
</dbReference>
<sequence length="319" mass="34055">MKTNRNLSKCVQTLVGAASMAALLPVSALEKPADQDSKDAPKVKAGATIQPKAAKPAKKMAMLGVGGHQVSETLASHLGLADGEGLTIYHVIPDSAAAKAGVEVHDVVTALNDRKISSQDDLRAAILAHQPGDEVIVKLIHQGKASEKKIKLGERTEMPRIGRAVLPGGAMDLQKMLQGMGGNIPEGDRKRLEAEMLKQFKLFRGQLGMNGDVPFAPQKMLEGGVQIVGNASVTIQDDQGSVTLKTTNGKKEVIVRDKNGKTTFEGPYETEQDKAAVPDDISDRVKRVDMDFKGKGMRLRIDPGGFALPPAIDLDDVDE</sequence>
<dbReference type="Pfam" id="PF13180">
    <property type="entry name" value="PDZ_2"/>
    <property type="match status" value="1"/>
</dbReference>
<proteinExistence type="predicted"/>
<reference evidence="3" key="1">
    <citation type="submission" date="2021-01" db="EMBL/GenBank/DDBJ databases">
        <title>Modified the classification status of verrucomicrobia.</title>
        <authorList>
            <person name="Feng X."/>
        </authorList>
    </citation>
    <scope>NUCLEOTIDE SEQUENCE</scope>
    <source>
        <strain evidence="3">5K15</strain>
    </source>
</reference>
<dbReference type="InterPro" id="IPR036034">
    <property type="entry name" value="PDZ_sf"/>
</dbReference>
<accession>A0AAE2S9Q5</accession>
<evidence type="ECO:0000313" key="4">
    <source>
        <dbReference type="Proteomes" id="UP000634206"/>
    </source>
</evidence>
<dbReference type="AlphaFoldDB" id="A0AAE2S9Q5"/>